<dbReference type="AlphaFoldDB" id="A0A8I0T716"/>
<protein>
    <submittedName>
        <fullName evidence="1">Uncharacterized protein</fullName>
    </submittedName>
</protein>
<name>A0A8I0T716_9GAMM</name>
<dbReference type="EMBL" id="AQHF01000027">
    <property type="protein sequence ID" value="MBE0347779.1"/>
    <property type="molecule type" value="Genomic_DNA"/>
</dbReference>
<accession>A0A8I0T716</accession>
<sequence>MKPPFLAVFLWPYGDTGVIKLAKVMTPVSLKLFKFFDVFM</sequence>
<keyword evidence="2" id="KW-1185">Reference proteome</keyword>
<comment type="caution">
    <text evidence="1">The sequence shown here is derived from an EMBL/GenBank/DDBJ whole genome shotgun (WGS) entry which is preliminary data.</text>
</comment>
<reference evidence="1 2" key="1">
    <citation type="submission" date="2015-06" db="EMBL/GenBank/DDBJ databases">
        <title>Genome sequence of Pseudoalteromonas peptidolytica.</title>
        <authorList>
            <person name="Xie B.-B."/>
            <person name="Rong J.-C."/>
            <person name="Qin Q.-L."/>
            <person name="Zhang Y.-Z."/>
        </authorList>
    </citation>
    <scope>NUCLEOTIDE SEQUENCE [LARGE SCALE GENOMIC DNA]</scope>
    <source>
        <strain evidence="1 2">F12-50-A1</strain>
    </source>
</reference>
<evidence type="ECO:0000313" key="1">
    <source>
        <dbReference type="EMBL" id="MBE0347779.1"/>
    </source>
</evidence>
<gene>
    <name evidence="1" type="ORF">PPEP_a4443</name>
</gene>
<dbReference type="Proteomes" id="UP000660708">
    <property type="component" value="Unassembled WGS sequence"/>
</dbReference>
<proteinExistence type="predicted"/>
<evidence type="ECO:0000313" key="2">
    <source>
        <dbReference type="Proteomes" id="UP000660708"/>
    </source>
</evidence>
<organism evidence="1 2">
    <name type="scientific">Pseudoalteromonas peptidolytica F12-50-A1</name>
    <dbReference type="NCBI Taxonomy" id="1315280"/>
    <lineage>
        <taxon>Bacteria</taxon>
        <taxon>Pseudomonadati</taxon>
        <taxon>Pseudomonadota</taxon>
        <taxon>Gammaproteobacteria</taxon>
        <taxon>Alteromonadales</taxon>
        <taxon>Pseudoalteromonadaceae</taxon>
        <taxon>Pseudoalteromonas</taxon>
    </lineage>
</organism>